<reference evidence="1 2" key="1">
    <citation type="submission" date="2021-01" db="EMBL/GenBank/DDBJ databases">
        <title>Genomic Encyclopedia of Type Strains, Phase IV (KMG-IV): sequencing the most valuable type-strain genomes for metagenomic binning, comparative biology and taxonomic classification.</title>
        <authorList>
            <person name="Goeker M."/>
        </authorList>
    </citation>
    <scope>NUCLEOTIDE SEQUENCE [LARGE SCALE GENOMIC DNA]</scope>
    <source>
        <strain evidence="1 2">DSM 25879</strain>
    </source>
</reference>
<organism evidence="1 2">
    <name type="scientific">Sutcliffiella tianshenii</name>
    <dbReference type="NCBI Taxonomy" id="1463404"/>
    <lineage>
        <taxon>Bacteria</taxon>
        <taxon>Bacillati</taxon>
        <taxon>Bacillota</taxon>
        <taxon>Bacilli</taxon>
        <taxon>Bacillales</taxon>
        <taxon>Bacillaceae</taxon>
        <taxon>Sutcliffiella</taxon>
    </lineage>
</organism>
<sequence>MKNFLSIIAVGLLILLIGCSIDEQGTDEEGLLVDNVSHTSVDWADVVVWNDVKYQLDDEKTAEITENDLGEELGTITFTVIESKESNNPEYQLKNGEATIARKGSIIYSIKKLDEEKYIFVQDRVYRAH</sequence>
<accession>A0ABS2NYU1</accession>
<gene>
    <name evidence="1" type="ORF">JOC95_001510</name>
</gene>
<evidence type="ECO:0000313" key="1">
    <source>
        <dbReference type="EMBL" id="MBM7619658.1"/>
    </source>
</evidence>
<evidence type="ECO:0000313" key="2">
    <source>
        <dbReference type="Proteomes" id="UP000737402"/>
    </source>
</evidence>
<proteinExistence type="predicted"/>
<protein>
    <recommendedName>
        <fullName evidence="3">Lipoprotein</fullName>
    </recommendedName>
</protein>
<evidence type="ECO:0008006" key="3">
    <source>
        <dbReference type="Google" id="ProtNLM"/>
    </source>
</evidence>
<dbReference type="EMBL" id="JAFBED010000003">
    <property type="protein sequence ID" value="MBM7619658.1"/>
    <property type="molecule type" value="Genomic_DNA"/>
</dbReference>
<comment type="caution">
    <text evidence="1">The sequence shown here is derived from an EMBL/GenBank/DDBJ whole genome shotgun (WGS) entry which is preliminary data.</text>
</comment>
<keyword evidence="2" id="KW-1185">Reference proteome</keyword>
<name>A0ABS2NYU1_9BACI</name>
<dbReference type="Proteomes" id="UP000737402">
    <property type="component" value="Unassembled WGS sequence"/>
</dbReference>
<dbReference type="RefSeq" id="WP_204414833.1">
    <property type="nucleotide sequence ID" value="NZ_JAFBED010000003.1"/>
</dbReference>
<dbReference type="PROSITE" id="PS51257">
    <property type="entry name" value="PROKAR_LIPOPROTEIN"/>
    <property type="match status" value="1"/>
</dbReference>